<evidence type="ECO:0000313" key="1">
    <source>
        <dbReference type="EMBL" id="GBE62034.1"/>
    </source>
</evidence>
<comment type="caution">
    <text evidence="1">The sequence shown here is derived from an EMBL/GenBank/DDBJ whole genome shotgun (WGS) entry which is preliminary data.</text>
</comment>
<dbReference type="OrthoDB" id="433501at2759"/>
<name>A0A2H6KGC5_9APIC</name>
<gene>
    <name evidence="1" type="ORF">BOVATA_035270</name>
</gene>
<evidence type="ECO:0000313" key="2">
    <source>
        <dbReference type="Proteomes" id="UP000236319"/>
    </source>
</evidence>
<dbReference type="EMBL" id="BDSA01000004">
    <property type="protein sequence ID" value="GBE62034.1"/>
    <property type="molecule type" value="Genomic_DNA"/>
</dbReference>
<accession>A0A2H6KGC5</accession>
<dbReference type="GeneID" id="39875804"/>
<dbReference type="VEuPathDB" id="PiroplasmaDB:BOVATA_035270"/>
<dbReference type="RefSeq" id="XP_028868277.1">
    <property type="nucleotide sequence ID" value="XM_029012444.1"/>
</dbReference>
<dbReference type="Proteomes" id="UP000236319">
    <property type="component" value="Unassembled WGS sequence"/>
</dbReference>
<keyword evidence="2" id="KW-1185">Reference proteome</keyword>
<proteinExistence type="predicted"/>
<protein>
    <submittedName>
        <fullName evidence="1">Uncharacterized protein</fullName>
    </submittedName>
</protein>
<reference evidence="1 2" key="1">
    <citation type="journal article" date="2017" name="BMC Genomics">
        <title>Whole-genome assembly of Babesia ovata and comparative genomics between closely related pathogens.</title>
        <authorList>
            <person name="Yamagishi J."/>
            <person name="Asada M."/>
            <person name="Hakimi H."/>
            <person name="Tanaka T.Q."/>
            <person name="Sugimoto C."/>
            <person name="Kawazu S."/>
        </authorList>
    </citation>
    <scope>NUCLEOTIDE SEQUENCE [LARGE SCALE GENOMIC DNA]</scope>
    <source>
        <strain evidence="1 2">Miyake</strain>
    </source>
</reference>
<dbReference type="AlphaFoldDB" id="A0A2H6KGC5"/>
<sequence length="341" mass="38700">MVRQPKKLTDCPENLRESIDWLIQVKHGNGTNGKDGLTSLAEALKKLIGDAIKKANESLKNREDELKCADKYDNEHHNKHCKSLKDQIATANEPEKSKKKSVLKKHYDEVHYLTEDARNRALGDITERQNKLKELTKNLEAFIGQENDGNDNPATKLLENLTEGLEKFLGYQETSKGYDGTGIVYSDLDRLCDGVMAFLHGVLSGVKGEENVIGFPHPFCIFIAKPRAHQILQCQHDIFIACTAFQHTSELLKFSFNCVIGVSNCFRLCTKGSFLQLTNHLLNLLKIVAISILSVTNLFPQPPQMVHDVKWIELMIYFDFDSCKLPYNGFYGIIDILRFLR</sequence>
<organism evidence="1 2">
    <name type="scientific">Babesia ovata</name>
    <dbReference type="NCBI Taxonomy" id="189622"/>
    <lineage>
        <taxon>Eukaryota</taxon>
        <taxon>Sar</taxon>
        <taxon>Alveolata</taxon>
        <taxon>Apicomplexa</taxon>
        <taxon>Aconoidasida</taxon>
        <taxon>Piroplasmida</taxon>
        <taxon>Babesiidae</taxon>
        <taxon>Babesia</taxon>
    </lineage>
</organism>